<feature type="domain" description="C2H2-type" evidence="1">
    <location>
        <begin position="16"/>
        <end position="36"/>
    </location>
</feature>
<dbReference type="PROSITE" id="PS00028">
    <property type="entry name" value="ZINC_FINGER_C2H2_1"/>
    <property type="match status" value="1"/>
</dbReference>
<evidence type="ECO:0000313" key="3">
    <source>
        <dbReference type="WBParaSite" id="SPAL_0000706400.1"/>
    </source>
</evidence>
<dbReference type="AlphaFoldDB" id="A0A0N5BMC3"/>
<dbReference type="WBParaSite" id="SPAL_0000706400.1">
    <property type="protein sequence ID" value="SPAL_0000706400.1"/>
    <property type="gene ID" value="SPAL_0000706400"/>
</dbReference>
<name>A0A0N5BMC3_STREA</name>
<dbReference type="InterPro" id="IPR036280">
    <property type="entry name" value="Multihaem_cyt_sf"/>
</dbReference>
<sequence>MYQETTSMRSGTSFYCFICDKKITSTSCRHCHFENHINLKCFKCFDCNSQYRYIKEWMIHYSETGHSKCQNIMNPCVQKFINILPIISLEMENSTDRNNADFEIDVKKEKNRSLMIQKCVFCHEKDFDFPEFLDTDSMENHCKKEHHI</sequence>
<dbReference type="SUPFAM" id="SSF48695">
    <property type="entry name" value="Multiheme cytochromes"/>
    <property type="match status" value="1"/>
</dbReference>
<keyword evidence="2" id="KW-1185">Reference proteome</keyword>
<organism evidence="2 3">
    <name type="scientific">Strongyloides papillosus</name>
    <name type="common">Intestinal threadworm</name>
    <dbReference type="NCBI Taxonomy" id="174720"/>
    <lineage>
        <taxon>Eukaryota</taxon>
        <taxon>Metazoa</taxon>
        <taxon>Ecdysozoa</taxon>
        <taxon>Nematoda</taxon>
        <taxon>Chromadorea</taxon>
        <taxon>Rhabditida</taxon>
        <taxon>Tylenchina</taxon>
        <taxon>Panagrolaimomorpha</taxon>
        <taxon>Strongyloidoidea</taxon>
        <taxon>Strongyloididae</taxon>
        <taxon>Strongyloides</taxon>
    </lineage>
</organism>
<evidence type="ECO:0000259" key="1">
    <source>
        <dbReference type="PROSITE" id="PS00028"/>
    </source>
</evidence>
<dbReference type="Proteomes" id="UP000046392">
    <property type="component" value="Unplaced"/>
</dbReference>
<evidence type="ECO:0000313" key="2">
    <source>
        <dbReference type="Proteomes" id="UP000046392"/>
    </source>
</evidence>
<reference evidence="3" key="1">
    <citation type="submission" date="2017-02" db="UniProtKB">
        <authorList>
            <consortium name="WormBaseParasite"/>
        </authorList>
    </citation>
    <scope>IDENTIFICATION</scope>
</reference>
<accession>A0A0N5BMC3</accession>
<dbReference type="InterPro" id="IPR013087">
    <property type="entry name" value="Znf_C2H2_type"/>
</dbReference>
<proteinExistence type="predicted"/>
<protein>
    <submittedName>
        <fullName evidence="3">C2H2-type domain-containing protein</fullName>
    </submittedName>
</protein>